<dbReference type="OrthoDB" id="194443at2759"/>
<dbReference type="EMBL" id="QWIN01000259">
    <property type="protein sequence ID" value="RMY55236.1"/>
    <property type="molecule type" value="Genomic_DNA"/>
</dbReference>
<evidence type="ECO:0000313" key="3">
    <source>
        <dbReference type="EMBL" id="RMY55236.1"/>
    </source>
</evidence>
<dbReference type="Gene3D" id="3.30.710.10">
    <property type="entry name" value="Potassium Channel Kv1.1, Chain A"/>
    <property type="match status" value="1"/>
</dbReference>
<accession>A0A3M7CU69</accession>
<dbReference type="PANTHER" id="PTHR47843">
    <property type="entry name" value="BTB DOMAIN-CONTAINING PROTEIN-RELATED"/>
    <property type="match status" value="1"/>
</dbReference>
<dbReference type="PROSITE" id="PS50097">
    <property type="entry name" value="BTB"/>
    <property type="match status" value="1"/>
</dbReference>
<feature type="compositionally biased region" description="Polar residues" evidence="1">
    <location>
        <begin position="272"/>
        <end position="285"/>
    </location>
</feature>
<feature type="region of interest" description="Disordered" evidence="1">
    <location>
        <begin position="359"/>
        <end position="473"/>
    </location>
</feature>
<feature type="compositionally biased region" description="Low complexity" evidence="1">
    <location>
        <begin position="318"/>
        <end position="329"/>
    </location>
</feature>
<dbReference type="Proteomes" id="UP000270230">
    <property type="component" value="Unassembled WGS sequence"/>
</dbReference>
<gene>
    <name evidence="3" type="ORF">D0865_04284</name>
</gene>
<dbReference type="AlphaFoldDB" id="A0A3M7CU69"/>
<name>A0A3M7CU69_HORWE</name>
<feature type="compositionally biased region" description="Basic and acidic residues" evidence="1">
    <location>
        <begin position="286"/>
        <end position="298"/>
    </location>
</feature>
<evidence type="ECO:0000313" key="4">
    <source>
        <dbReference type="Proteomes" id="UP000270230"/>
    </source>
</evidence>
<reference evidence="3 4" key="1">
    <citation type="journal article" date="2018" name="BMC Genomics">
        <title>Genomic evidence for intraspecific hybridization in a clonal and extremely halotolerant yeast.</title>
        <authorList>
            <person name="Gostincar C."/>
            <person name="Stajich J.E."/>
            <person name="Zupancic J."/>
            <person name="Zalar P."/>
            <person name="Gunde-Cimerman N."/>
        </authorList>
    </citation>
    <scope>NUCLEOTIDE SEQUENCE [LARGE SCALE GENOMIC DNA]</scope>
    <source>
        <strain evidence="3 4">EXF-151</strain>
    </source>
</reference>
<organism evidence="3 4">
    <name type="scientific">Hortaea werneckii</name>
    <name type="common">Black yeast</name>
    <name type="synonym">Cladosporium werneckii</name>
    <dbReference type="NCBI Taxonomy" id="91943"/>
    <lineage>
        <taxon>Eukaryota</taxon>
        <taxon>Fungi</taxon>
        <taxon>Dikarya</taxon>
        <taxon>Ascomycota</taxon>
        <taxon>Pezizomycotina</taxon>
        <taxon>Dothideomycetes</taxon>
        <taxon>Dothideomycetidae</taxon>
        <taxon>Mycosphaerellales</taxon>
        <taxon>Teratosphaeriaceae</taxon>
        <taxon>Hortaea</taxon>
    </lineage>
</organism>
<dbReference type="PANTHER" id="PTHR47843:SF2">
    <property type="entry name" value="BTB DOMAIN-CONTAINING PROTEIN"/>
    <property type="match status" value="1"/>
</dbReference>
<dbReference type="VEuPathDB" id="FungiDB:BTJ68_13351"/>
<proteinExistence type="predicted"/>
<dbReference type="SUPFAM" id="SSF54695">
    <property type="entry name" value="POZ domain"/>
    <property type="match status" value="1"/>
</dbReference>
<protein>
    <recommendedName>
        <fullName evidence="2">BTB domain-containing protein</fullName>
    </recommendedName>
</protein>
<evidence type="ECO:0000259" key="2">
    <source>
        <dbReference type="PROSITE" id="PS50097"/>
    </source>
</evidence>
<feature type="compositionally biased region" description="Polar residues" evidence="1">
    <location>
        <begin position="299"/>
        <end position="308"/>
    </location>
</feature>
<dbReference type="InterPro" id="IPR011333">
    <property type="entry name" value="SKP1/BTB/POZ_sf"/>
</dbReference>
<evidence type="ECO:0000256" key="1">
    <source>
        <dbReference type="SAM" id="MobiDB-lite"/>
    </source>
</evidence>
<dbReference type="Pfam" id="PF00651">
    <property type="entry name" value="BTB"/>
    <property type="match status" value="1"/>
</dbReference>
<dbReference type="InterPro" id="IPR000210">
    <property type="entry name" value="BTB/POZ_dom"/>
</dbReference>
<feature type="compositionally biased region" description="Low complexity" evidence="1">
    <location>
        <begin position="397"/>
        <end position="410"/>
    </location>
</feature>
<comment type="caution">
    <text evidence="3">The sequence shown here is derived from an EMBL/GenBank/DDBJ whole genome shotgun (WGS) entry which is preliminary data.</text>
</comment>
<feature type="region of interest" description="Disordered" evidence="1">
    <location>
        <begin position="272"/>
        <end position="332"/>
    </location>
</feature>
<dbReference type="CDD" id="cd18186">
    <property type="entry name" value="BTB_POZ_ZBTB_KLHL-like"/>
    <property type="match status" value="1"/>
</dbReference>
<feature type="domain" description="BTB" evidence="2">
    <location>
        <begin position="45"/>
        <end position="108"/>
    </location>
</feature>
<sequence length="541" mass="61349">MPEPPSQSLLPQRRASLRQRLAQRRNAIHTDDWVTTYSKFLTTVVAIRLVAAPDMPFAVHKGLLREQSPWFADMLEKEQQEVLLQNVPHRTFRLFMAWLYAGKLVHPEIALYDEQTNEEDMKEDDTYDEEPAWPDTDLVWLFTFGQFYRIRKLRNDVITAIHRDHERTKRITCESAIRLHWKTCGSANALARFMLQERALYGMSDRDDVPAYFKTLPPSFLANVIRASASLTGHRGKGYSITDLPSPCHWHDHADDFEEKMACRQRLANISAASRPSTAVTTNQQRKSEASIRGEQRSQPRTLPQHSLAQRGGNHTRVSSGSTVVPSPSQEGWLKNRESWKEDSKYFHPLYIPPSYPGLHSQPDLDLPAPVPVSKSQPNMKIREMPPPGSNSRSGEKTQQPQSSLLLKSQPEPKSRQDIKSFSSSFVQPPPYEEKSRPLREMAPTSRSRRTSLRPTTRGLDSMSQHGDAKKDFGMPEWHGAAPHPSADAYILRVEAAMHDRCERLRIKSYPAGYLSAHVAIGLGESMSSAETWDVATVAQG</sequence>